<proteinExistence type="inferred from homology"/>
<dbReference type="RefSeq" id="WP_070979595.1">
    <property type="nucleotide sequence ID" value="NZ_CP017707.1"/>
</dbReference>
<dbReference type="InterPro" id="IPR037138">
    <property type="entry name" value="His_deacetylse_dom_sf"/>
</dbReference>
<dbReference type="Proteomes" id="UP000178776">
    <property type="component" value="Chromosome"/>
</dbReference>
<protein>
    <submittedName>
        <fullName evidence="3">Deacetylase</fullName>
    </submittedName>
</protein>
<dbReference type="InterPro" id="IPR000286">
    <property type="entry name" value="HDACs"/>
</dbReference>
<dbReference type="EMBL" id="CP017707">
    <property type="protein sequence ID" value="AOZ50168.1"/>
    <property type="molecule type" value="Genomic_DNA"/>
</dbReference>
<evidence type="ECO:0000259" key="2">
    <source>
        <dbReference type="Pfam" id="PF00850"/>
    </source>
</evidence>
<dbReference type="InterPro" id="IPR023801">
    <property type="entry name" value="His_deacetylse_dom"/>
</dbReference>
<reference evidence="3 4" key="1">
    <citation type="submission" date="2016-10" db="EMBL/GenBank/DDBJ databases">
        <title>Chromobacterium muskegensis sp. nov., an insecticidal bacterium isolated from Sphagnum bogs.</title>
        <authorList>
            <person name="Sparks M.E."/>
            <person name="Blackburn M.B."/>
            <person name="Gundersen-Rindal D.E."/>
            <person name="Mitchell A."/>
            <person name="Farrar R."/>
            <person name="Kuhar D."/>
        </authorList>
    </citation>
    <scope>NUCLEOTIDE SEQUENCE [LARGE SCALE GENOMIC DNA]</scope>
    <source>
        <strain evidence="3 4">21-1</strain>
    </source>
</reference>
<organism evidence="3 4">
    <name type="scientific">Chromobacterium vaccinii</name>
    <dbReference type="NCBI Taxonomy" id="1108595"/>
    <lineage>
        <taxon>Bacteria</taxon>
        <taxon>Pseudomonadati</taxon>
        <taxon>Pseudomonadota</taxon>
        <taxon>Betaproteobacteria</taxon>
        <taxon>Neisseriales</taxon>
        <taxon>Chromobacteriaceae</taxon>
        <taxon>Chromobacterium</taxon>
    </lineage>
</organism>
<dbReference type="GO" id="GO:0040029">
    <property type="term" value="P:epigenetic regulation of gene expression"/>
    <property type="evidence" value="ECO:0007669"/>
    <property type="project" value="TreeGrafter"/>
</dbReference>
<dbReference type="Gene3D" id="3.40.800.20">
    <property type="entry name" value="Histone deacetylase domain"/>
    <property type="match status" value="1"/>
</dbReference>
<gene>
    <name evidence="3" type="ORF">BKX93_09280</name>
</gene>
<dbReference type="AlphaFoldDB" id="A0A1D9LFX4"/>
<dbReference type="GO" id="GO:0004407">
    <property type="term" value="F:histone deacetylase activity"/>
    <property type="evidence" value="ECO:0007669"/>
    <property type="project" value="TreeGrafter"/>
</dbReference>
<dbReference type="KEGG" id="cvc:BKX93_09280"/>
<evidence type="ECO:0000256" key="1">
    <source>
        <dbReference type="ARBA" id="ARBA00005947"/>
    </source>
</evidence>
<evidence type="ECO:0000313" key="4">
    <source>
        <dbReference type="Proteomes" id="UP000178776"/>
    </source>
</evidence>
<dbReference type="InterPro" id="IPR023696">
    <property type="entry name" value="Ureohydrolase_dom_sf"/>
</dbReference>
<comment type="similarity">
    <text evidence="1">Belongs to the histone deacetylase family.</text>
</comment>
<sequence length="319" mass="35265">MFTWLKNRLQRNGLTAYVTHPDCLQHNMGAGHPECPERLTAIRDQLMASQIFDSLQEVEAPEVGYEQLARVHPPRYVEYLEACAPSVGTFRMDPDTAMSPGTLQAARRAAGAVVKAVELVAEDKAPNAFCAIRPPGHHAESDKAMGFCFFNNIAVGVAHALAHYKFERVAVVDFDVHHGNGTEEILRDDPRVLMVSIFQHPFYPYSGDEPMGPNMHNVPLKAGSGGREFREAVENVWLPLLHEFQPQMLFISAGFDAHREDDMGSLGLIESDYEWVTRHLVGIADQYCAGRIVSVLEGGYDLSALGRSVAAHIRVLSDG</sequence>
<feature type="domain" description="Histone deacetylase" evidence="2">
    <location>
        <begin position="32"/>
        <end position="316"/>
    </location>
</feature>
<dbReference type="GeneID" id="68841406"/>
<name>A0A1D9LFX4_9NEIS</name>
<accession>A0A1D9LFX4</accession>
<dbReference type="PRINTS" id="PR01270">
    <property type="entry name" value="HDASUPER"/>
</dbReference>
<evidence type="ECO:0000313" key="3">
    <source>
        <dbReference type="EMBL" id="AOZ50168.1"/>
    </source>
</evidence>
<dbReference type="PANTHER" id="PTHR10625:SF10">
    <property type="entry name" value="HISTONE DEACETYLASE HDAC1"/>
    <property type="match status" value="1"/>
</dbReference>
<dbReference type="SUPFAM" id="SSF52768">
    <property type="entry name" value="Arginase/deacetylase"/>
    <property type="match status" value="1"/>
</dbReference>
<dbReference type="Pfam" id="PF00850">
    <property type="entry name" value="Hist_deacetyl"/>
    <property type="match status" value="1"/>
</dbReference>
<dbReference type="CDD" id="cd11599">
    <property type="entry name" value="HDAC_classII_2"/>
    <property type="match status" value="1"/>
</dbReference>
<dbReference type="PANTHER" id="PTHR10625">
    <property type="entry name" value="HISTONE DEACETYLASE HDAC1-RELATED"/>
    <property type="match status" value="1"/>
</dbReference>
<dbReference type="STRING" id="1108595.BKX93_09280"/>